<dbReference type="PANTHER" id="PTHR47272">
    <property type="entry name" value="DDE_TNP_1_7 DOMAIN-CONTAINING PROTEIN"/>
    <property type="match status" value="1"/>
</dbReference>
<protein>
    <recommendedName>
        <fullName evidence="1">PiggyBac transposable element-derived protein domain-containing protein</fullName>
    </recommendedName>
</protein>
<evidence type="ECO:0000259" key="1">
    <source>
        <dbReference type="Pfam" id="PF13843"/>
    </source>
</evidence>
<proteinExistence type="predicted"/>
<dbReference type="AlphaFoldDB" id="A0A8H3LEI6"/>
<sequence>MIARFSGRSAYTVRIKNKPTPEGYKIFSLCDAGYAYTFIFTFRIQTHPEIQQVSDLSKVGNEVYYLTSQLPIEDKSFNIYIDNYFSSIKLFKYLREKKIEACGTVCTNSANFPKVLKTSTNTAKVRAIFGTLSKKTLPIPVIIDDYNHFMGGVDIADQLQGYYRTQLSV</sequence>
<dbReference type="InterPro" id="IPR029526">
    <property type="entry name" value="PGBD"/>
</dbReference>
<evidence type="ECO:0000313" key="3">
    <source>
        <dbReference type="Proteomes" id="UP000615446"/>
    </source>
</evidence>
<reference evidence="2" key="1">
    <citation type="submission" date="2019-10" db="EMBL/GenBank/DDBJ databases">
        <title>Conservation and host-specific expression of non-tandemly repeated heterogenous ribosome RNA gene in arbuscular mycorrhizal fungi.</title>
        <authorList>
            <person name="Maeda T."/>
            <person name="Kobayashi Y."/>
            <person name="Nakagawa T."/>
            <person name="Ezawa T."/>
            <person name="Yamaguchi K."/>
            <person name="Bino T."/>
            <person name="Nishimoto Y."/>
            <person name="Shigenobu S."/>
            <person name="Kawaguchi M."/>
        </authorList>
    </citation>
    <scope>NUCLEOTIDE SEQUENCE</scope>
    <source>
        <strain evidence="2">HR1</strain>
    </source>
</reference>
<name>A0A8H3LEI6_9GLOM</name>
<feature type="domain" description="PiggyBac transposable element-derived protein" evidence="1">
    <location>
        <begin position="2"/>
        <end position="127"/>
    </location>
</feature>
<dbReference type="OrthoDB" id="2430719at2759"/>
<dbReference type="Pfam" id="PF13843">
    <property type="entry name" value="DDE_Tnp_1_7"/>
    <property type="match status" value="1"/>
</dbReference>
<organism evidence="2 3">
    <name type="scientific">Rhizophagus clarus</name>
    <dbReference type="NCBI Taxonomy" id="94130"/>
    <lineage>
        <taxon>Eukaryota</taxon>
        <taxon>Fungi</taxon>
        <taxon>Fungi incertae sedis</taxon>
        <taxon>Mucoromycota</taxon>
        <taxon>Glomeromycotina</taxon>
        <taxon>Glomeromycetes</taxon>
        <taxon>Glomerales</taxon>
        <taxon>Glomeraceae</taxon>
        <taxon>Rhizophagus</taxon>
    </lineage>
</organism>
<dbReference type="EMBL" id="BLAL01000079">
    <property type="protein sequence ID" value="GES84286.1"/>
    <property type="molecule type" value="Genomic_DNA"/>
</dbReference>
<dbReference type="Proteomes" id="UP000615446">
    <property type="component" value="Unassembled WGS sequence"/>
</dbReference>
<accession>A0A8H3LEI6</accession>
<dbReference type="PANTHER" id="PTHR47272:SF1">
    <property type="entry name" value="PIGGYBAC TRANSPOSABLE ELEMENT-DERIVED PROTEIN 3-LIKE"/>
    <property type="match status" value="1"/>
</dbReference>
<comment type="caution">
    <text evidence="2">The sequence shown here is derived from an EMBL/GenBank/DDBJ whole genome shotgun (WGS) entry which is preliminary data.</text>
</comment>
<gene>
    <name evidence="2" type="ORF">RCL2_001141000</name>
</gene>
<evidence type="ECO:0000313" key="2">
    <source>
        <dbReference type="EMBL" id="GES84286.1"/>
    </source>
</evidence>